<dbReference type="Gene3D" id="3.60.15.10">
    <property type="entry name" value="Ribonuclease Z/Hydroxyacylglutathione hydrolase-like"/>
    <property type="match status" value="1"/>
</dbReference>
<dbReference type="RefSeq" id="WP_310272618.1">
    <property type="nucleotide sequence ID" value="NZ_JAVDXW010000001.1"/>
</dbReference>
<evidence type="ECO:0000259" key="4">
    <source>
        <dbReference type="Pfam" id="PF00753"/>
    </source>
</evidence>
<dbReference type="PANTHER" id="PTHR46018">
    <property type="entry name" value="ZINC PHOSPHODIESTERASE ELAC PROTEIN 1"/>
    <property type="match status" value="1"/>
</dbReference>
<evidence type="ECO:0000313" key="6">
    <source>
        <dbReference type="Proteomes" id="UP001180845"/>
    </source>
</evidence>
<dbReference type="PROSITE" id="PS51318">
    <property type="entry name" value="TAT"/>
    <property type="match status" value="1"/>
</dbReference>
<dbReference type="InterPro" id="IPR036866">
    <property type="entry name" value="RibonucZ/Hydroxyglut_hydro"/>
</dbReference>
<keyword evidence="3" id="KW-0732">Signal</keyword>
<dbReference type="EMBL" id="JAVDXW010000001">
    <property type="protein sequence ID" value="MDR7301722.1"/>
    <property type="molecule type" value="Genomic_DNA"/>
</dbReference>
<reference evidence="5" key="1">
    <citation type="submission" date="2023-07" db="EMBL/GenBank/DDBJ databases">
        <title>Sequencing the genomes of 1000 actinobacteria strains.</title>
        <authorList>
            <person name="Klenk H.-P."/>
        </authorList>
    </citation>
    <scope>NUCLEOTIDE SEQUENCE</scope>
    <source>
        <strain evidence="5">DSM 45977</strain>
    </source>
</reference>
<dbReference type="CDD" id="cd07719">
    <property type="entry name" value="arylsulfatase_AtsA-like_MBL-fold"/>
    <property type="match status" value="1"/>
</dbReference>
<gene>
    <name evidence="5" type="ORF">JOF55_001903</name>
</gene>
<evidence type="ECO:0000313" key="5">
    <source>
        <dbReference type="EMBL" id="MDR7301722.1"/>
    </source>
</evidence>
<dbReference type="Proteomes" id="UP001180845">
    <property type="component" value="Unassembled WGS sequence"/>
</dbReference>
<keyword evidence="6" id="KW-1185">Reference proteome</keyword>
<comment type="caution">
    <text evidence="5">The sequence shown here is derived from an EMBL/GenBank/DDBJ whole genome shotgun (WGS) entry which is preliminary data.</text>
</comment>
<feature type="signal peptide" evidence="3">
    <location>
        <begin position="1"/>
        <end position="33"/>
    </location>
</feature>
<evidence type="ECO:0000256" key="2">
    <source>
        <dbReference type="ARBA" id="ARBA00022801"/>
    </source>
</evidence>
<accession>A0AAE4CN72</accession>
<dbReference type="Pfam" id="PF00753">
    <property type="entry name" value="Lactamase_B"/>
    <property type="match status" value="1"/>
</dbReference>
<dbReference type="InterPro" id="IPR044094">
    <property type="entry name" value="AtsA-like_MBL-fold"/>
</dbReference>
<sequence>MSELRPDRRTVLAGSMAAAGTLLTAATGTSASAAEGAATSAGVPDTGTHVVTLGTAAGPAVRSPRQGIATAVVVDGNLYVVDTGLGVVRQIAEAELPTNRLRAILLTHLHSDHIAELPAMLLYNWGPQVDGFTEPFEVVGPAGAGALPKGYRPAVSPPTPGTREVVNNILDSYAYDVNIRISDEGRPPLDDLVRPREIQLPGGLSAGPRSRLAPEMEPIEVYSDDRVRVLAALVNHPPVFPSYGYRIETPDGVIALSGDTTEHPNVVTLARDADVLVHESVYLDYYRKLGKSADFIDHLSGSHTDPAGTGRVAAKAGVGHLVLSHLAGVATDEQWTAPVRKKYGGRVTVANDGQVFSL</sequence>
<organism evidence="5 6">
    <name type="scientific">Haloactinomyces albus</name>
    <dbReference type="NCBI Taxonomy" id="1352928"/>
    <lineage>
        <taxon>Bacteria</taxon>
        <taxon>Bacillati</taxon>
        <taxon>Actinomycetota</taxon>
        <taxon>Actinomycetes</taxon>
        <taxon>Actinopolysporales</taxon>
        <taxon>Actinopolysporaceae</taxon>
        <taxon>Haloactinomyces</taxon>
    </lineage>
</organism>
<evidence type="ECO:0000256" key="3">
    <source>
        <dbReference type="SAM" id="SignalP"/>
    </source>
</evidence>
<dbReference type="SUPFAM" id="SSF56281">
    <property type="entry name" value="Metallo-hydrolase/oxidoreductase"/>
    <property type="match status" value="1"/>
</dbReference>
<dbReference type="InterPro" id="IPR001279">
    <property type="entry name" value="Metallo-B-lactamas"/>
</dbReference>
<dbReference type="PANTHER" id="PTHR46018:SF2">
    <property type="entry name" value="ZINC PHOSPHODIESTERASE ELAC PROTEIN 1"/>
    <property type="match status" value="1"/>
</dbReference>
<dbReference type="AlphaFoldDB" id="A0AAE4CN72"/>
<keyword evidence="2" id="KW-0378">Hydrolase</keyword>
<feature type="domain" description="Metallo-beta-lactamase" evidence="4">
    <location>
        <begin position="65"/>
        <end position="120"/>
    </location>
</feature>
<protein>
    <submittedName>
        <fullName evidence="5">Ribonuclease BN (tRNA processing enzyme)</fullName>
    </submittedName>
</protein>
<keyword evidence="1" id="KW-0255">Endonuclease</keyword>
<feature type="chain" id="PRO_5041927538" evidence="3">
    <location>
        <begin position="34"/>
        <end position="358"/>
    </location>
</feature>
<proteinExistence type="predicted"/>
<keyword evidence="1" id="KW-0540">Nuclease</keyword>
<evidence type="ECO:0000256" key="1">
    <source>
        <dbReference type="ARBA" id="ARBA00022759"/>
    </source>
</evidence>
<name>A0AAE4CN72_9ACTN</name>
<dbReference type="GO" id="GO:0042781">
    <property type="term" value="F:3'-tRNA processing endoribonuclease activity"/>
    <property type="evidence" value="ECO:0007669"/>
    <property type="project" value="TreeGrafter"/>
</dbReference>
<dbReference type="InterPro" id="IPR006311">
    <property type="entry name" value="TAT_signal"/>
</dbReference>